<keyword evidence="1" id="KW-1133">Transmembrane helix</keyword>
<proteinExistence type="predicted"/>
<keyword evidence="1" id="KW-0812">Transmembrane</keyword>
<gene>
    <name evidence="2" type="ORF">DFR64_0650</name>
</gene>
<reference evidence="2 3" key="1">
    <citation type="submission" date="2018-08" db="EMBL/GenBank/DDBJ databases">
        <title>Genomic Encyclopedia of Type Strains, Phase IV (KMG-IV): sequencing the most valuable type-strain genomes for metagenomic binning, comparative biology and taxonomic classification.</title>
        <authorList>
            <person name="Goeker M."/>
        </authorList>
    </citation>
    <scope>NUCLEOTIDE SEQUENCE [LARGE SCALE GENOMIC DNA]</scope>
    <source>
        <strain evidence="2 3">DSM 23923</strain>
    </source>
</reference>
<dbReference type="Proteomes" id="UP000256388">
    <property type="component" value="Unassembled WGS sequence"/>
</dbReference>
<keyword evidence="1" id="KW-0472">Membrane</keyword>
<protein>
    <submittedName>
        <fullName evidence="2">Uncharacterized protein</fullName>
    </submittedName>
</protein>
<sequence>MPVDPKKYHTQTKVRLVFWFIFLLITVGLGMIWLIYGKNAAFMGFLCLIGMAVPVGLVALVMLGLDKIVKKE</sequence>
<organism evidence="2 3">
    <name type="scientific">Pelolinea submarina</name>
    <dbReference type="NCBI Taxonomy" id="913107"/>
    <lineage>
        <taxon>Bacteria</taxon>
        <taxon>Bacillati</taxon>
        <taxon>Chloroflexota</taxon>
        <taxon>Anaerolineae</taxon>
        <taxon>Anaerolineales</taxon>
        <taxon>Anaerolineaceae</taxon>
        <taxon>Pelolinea</taxon>
    </lineage>
</organism>
<accession>A0A3E0AGL5</accession>
<dbReference type="EMBL" id="QUMS01000001">
    <property type="protein sequence ID" value="REG10788.1"/>
    <property type="molecule type" value="Genomic_DNA"/>
</dbReference>
<feature type="transmembrane region" description="Helical" evidence="1">
    <location>
        <begin position="16"/>
        <end position="36"/>
    </location>
</feature>
<name>A0A3E0AGL5_9CHLR</name>
<keyword evidence="3" id="KW-1185">Reference proteome</keyword>
<dbReference type="RefSeq" id="WP_116223945.1">
    <property type="nucleotide sequence ID" value="NZ_AP018437.1"/>
</dbReference>
<evidence type="ECO:0000313" key="2">
    <source>
        <dbReference type="EMBL" id="REG10788.1"/>
    </source>
</evidence>
<dbReference type="AlphaFoldDB" id="A0A3E0AGL5"/>
<feature type="transmembrane region" description="Helical" evidence="1">
    <location>
        <begin position="42"/>
        <end position="65"/>
    </location>
</feature>
<evidence type="ECO:0000313" key="3">
    <source>
        <dbReference type="Proteomes" id="UP000256388"/>
    </source>
</evidence>
<evidence type="ECO:0000256" key="1">
    <source>
        <dbReference type="SAM" id="Phobius"/>
    </source>
</evidence>
<comment type="caution">
    <text evidence="2">The sequence shown here is derived from an EMBL/GenBank/DDBJ whole genome shotgun (WGS) entry which is preliminary data.</text>
</comment>